<organism evidence="2 3">
    <name type="scientific">Neolentinus lepideus HHB14362 ss-1</name>
    <dbReference type="NCBI Taxonomy" id="1314782"/>
    <lineage>
        <taxon>Eukaryota</taxon>
        <taxon>Fungi</taxon>
        <taxon>Dikarya</taxon>
        <taxon>Basidiomycota</taxon>
        <taxon>Agaricomycotina</taxon>
        <taxon>Agaricomycetes</taxon>
        <taxon>Gloeophyllales</taxon>
        <taxon>Gloeophyllaceae</taxon>
        <taxon>Neolentinus</taxon>
    </lineage>
</organism>
<dbReference type="InParanoid" id="A0A165SRC1"/>
<evidence type="ECO:0000259" key="1">
    <source>
        <dbReference type="Pfam" id="PF08450"/>
    </source>
</evidence>
<dbReference type="AlphaFoldDB" id="A0A165SRC1"/>
<dbReference type="SUPFAM" id="SSF63829">
    <property type="entry name" value="Calcium-dependent phosphotriesterase"/>
    <property type="match status" value="1"/>
</dbReference>
<dbReference type="STRING" id="1314782.A0A165SRC1"/>
<dbReference type="InterPro" id="IPR052988">
    <property type="entry name" value="Oryzine_lactonohydrolase"/>
</dbReference>
<reference evidence="2 3" key="1">
    <citation type="journal article" date="2016" name="Mol. Biol. Evol.">
        <title>Comparative Genomics of Early-Diverging Mushroom-Forming Fungi Provides Insights into the Origins of Lignocellulose Decay Capabilities.</title>
        <authorList>
            <person name="Nagy L.G."/>
            <person name="Riley R."/>
            <person name="Tritt A."/>
            <person name="Adam C."/>
            <person name="Daum C."/>
            <person name="Floudas D."/>
            <person name="Sun H."/>
            <person name="Yadav J.S."/>
            <person name="Pangilinan J."/>
            <person name="Larsson K.H."/>
            <person name="Matsuura K."/>
            <person name="Barry K."/>
            <person name="Labutti K."/>
            <person name="Kuo R."/>
            <person name="Ohm R.A."/>
            <person name="Bhattacharya S.S."/>
            <person name="Shirouzu T."/>
            <person name="Yoshinaga Y."/>
            <person name="Martin F.M."/>
            <person name="Grigoriev I.V."/>
            <person name="Hibbett D.S."/>
        </authorList>
    </citation>
    <scope>NUCLEOTIDE SEQUENCE [LARGE SCALE GENOMIC DNA]</scope>
    <source>
        <strain evidence="2 3">HHB14362 ss-1</strain>
    </source>
</reference>
<evidence type="ECO:0000313" key="3">
    <source>
        <dbReference type="Proteomes" id="UP000076761"/>
    </source>
</evidence>
<gene>
    <name evidence="2" type="ORF">NEOLEDRAFT_1156222</name>
</gene>
<name>A0A165SRC1_9AGAM</name>
<proteinExistence type="predicted"/>
<dbReference type="Proteomes" id="UP000076761">
    <property type="component" value="Unassembled WGS sequence"/>
</dbReference>
<feature type="domain" description="SMP-30/Gluconolactonase/LRE-like region" evidence="1">
    <location>
        <begin position="217"/>
        <end position="394"/>
    </location>
</feature>
<dbReference type="PANTHER" id="PTHR47064">
    <property type="entry name" value="PUTATIVE (AFU_ORTHOLOGUE AFUA_1G08990)-RELATED"/>
    <property type="match status" value="1"/>
</dbReference>
<dbReference type="InterPro" id="IPR013658">
    <property type="entry name" value="SGL"/>
</dbReference>
<accession>A0A165SRC1</accession>
<dbReference type="PANTHER" id="PTHR47064:SF2">
    <property type="entry name" value="SMP-30_GLUCONOLACTONASE_LRE-LIKE REGION DOMAIN-CONTAINING PROTEIN-RELATED"/>
    <property type="match status" value="1"/>
</dbReference>
<dbReference type="OrthoDB" id="423498at2759"/>
<keyword evidence="3" id="KW-1185">Reference proteome</keyword>
<dbReference type="EMBL" id="KV425571">
    <property type="protein sequence ID" value="KZT25555.1"/>
    <property type="molecule type" value="Genomic_DNA"/>
</dbReference>
<sequence length="419" mass="45079">MTVKMKLASAVASGLAGLVALVDVGFASVEKRWALPVPLPPQSVYLDPFSFAVLGENATFRNNSVTDYFNPTNTAAPFFQIFDPSFATEVLGPNPSFQRIAYNPGYAYAHEAPIYMADTNEVYFSSNDGGPLGYSSWYNNSVVSKINMTEVEDAINVAGGSPVDVNIQITTLSLPDTVQMNNGGTGPYYGNLLLVNSGRATLPPNLVMVNPNPPYNTTVLLDNYFGRQFNSLNDVKVHRASGNIFFTDPTYGYLNGFRPAPEIPTQVYRYNPATGAVKVVADGFYKCNGVAFNPSETVAYVSDTGISGGFEGTDQTLPATIYAFDIDPLTQAFTNRRVFAYADAGVPDGIQLDSLGNVYSGTGEGISVWNPEGTLIGKFFLNSTAAEMIFAGPGRLVILDETTLYLAKIQAQGIDLAYP</sequence>
<evidence type="ECO:0000313" key="2">
    <source>
        <dbReference type="EMBL" id="KZT25555.1"/>
    </source>
</evidence>
<dbReference type="Pfam" id="PF08450">
    <property type="entry name" value="SGL"/>
    <property type="match status" value="1"/>
</dbReference>
<protein>
    <submittedName>
        <fullName evidence="2">Calcium-dependent phosphotriesterase</fullName>
    </submittedName>
</protein>
<dbReference type="Gene3D" id="2.120.10.30">
    <property type="entry name" value="TolB, C-terminal domain"/>
    <property type="match status" value="1"/>
</dbReference>
<dbReference type="InterPro" id="IPR011042">
    <property type="entry name" value="6-blade_b-propeller_TolB-like"/>
</dbReference>